<dbReference type="GO" id="GO:1990481">
    <property type="term" value="P:mRNA pseudouridine synthesis"/>
    <property type="evidence" value="ECO:0007669"/>
    <property type="project" value="TreeGrafter"/>
</dbReference>
<dbReference type="InterPro" id="IPR020097">
    <property type="entry name" value="PsdUridine_synth_TruA_a/b_dom"/>
</dbReference>
<evidence type="ECO:0000256" key="15">
    <source>
        <dbReference type="ARBA" id="ARBA00079087"/>
    </source>
</evidence>
<dbReference type="InterPro" id="IPR020095">
    <property type="entry name" value="PsdUridine_synth_TruA_C"/>
</dbReference>
<dbReference type="Gene3D" id="3.30.70.580">
    <property type="entry name" value="Pseudouridine synthase I, catalytic domain, N-terminal subdomain"/>
    <property type="match status" value="1"/>
</dbReference>
<keyword evidence="6" id="KW-0413">Isomerase</keyword>
<dbReference type="GO" id="GO:0031119">
    <property type="term" value="P:tRNA pseudouridine synthesis"/>
    <property type="evidence" value="ECO:0007669"/>
    <property type="project" value="InterPro"/>
</dbReference>
<evidence type="ECO:0000256" key="14">
    <source>
        <dbReference type="ARBA" id="ARBA00075153"/>
    </source>
</evidence>
<comment type="subunit">
    <text evidence="11">Monomer. Forms a complex with RARG and the SRA1 RNA in the nucleus.</text>
</comment>
<evidence type="ECO:0000256" key="7">
    <source>
        <dbReference type="ARBA" id="ARBA00023242"/>
    </source>
</evidence>
<dbReference type="Proteomes" id="UP001168821">
    <property type="component" value="Unassembled WGS sequence"/>
</dbReference>
<gene>
    <name evidence="21" type="ORF">Zmor_002141</name>
</gene>
<protein>
    <recommendedName>
        <fullName evidence="13">Pseudouridylate synthase 1 homolog</fullName>
        <ecNumber evidence="12">5.4.99.12</ecNumber>
    </recommendedName>
    <alternativeName>
        <fullName evidence="14">tRNA pseudouridine synthase 1</fullName>
    </alternativeName>
    <alternativeName>
        <fullName evidence="17">tRNA pseudouridine(38-40) synthase</fullName>
    </alternativeName>
    <alternativeName>
        <fullName evidence="15">tRNA pseudouridylate synthase I</fullName>
    </alternativeName>
    <alternativeName>
        <fullName evidence="16">tRNA-uridine isomerase I</fullName>
    </alternativeName>
</protein>
<dbReference type="HAMAP" id="MF_00171">
    <property type="entry name" value="TruA"/>
    <property type="match status" value="1"/>
</dbReference>
<dbReference type="AlphaFoldDB" id="A0AA38IZY8"/>
<keyword evidence="4" id="KW-0507">mRNA processing</keyword>
<evidence type="ECO:0000256" key="2">
    <source>
        <dbReference type="ARBA" id="ARBA00004123"/>
    </source>
</evidence>
<evidence type="ECO:0000256" key="18">
    <source>
        <dbReference type="PIRSR" id="PIRSR641708-1"/>
    </source>
</evidence>
<evidence type="ECO:0000256" key="19">
    <source>
        <dbReference type="PIRSR" id="PIRSR641708-2"/>
    </source>
</evidence>
<dbReference type="GO" id="GO:0006397">
    <property type="term" value="P:mRNA processing"/>
    <property type="evidence" value="ECO:0007669"/>
    <property type="project" value="UniProtKB-KW"/>
</dbReference>
<keyword evidence="5" id="KW-0819">tRNA processing</keyword>
<dbReference type="EMBL" id="JALNTZ010000001">
    <property type="protein sequence ID" value="KAJ3666707.1"/>
    <property type="molecule type" value="Genomic_DNA"/>
</dbReference>
<evidence type="ECO:0000313" key="22">
    <source>
        <dbReference type="Proteomes" id="UP001168821"/>
    </source>
</evidence>
<evidence type="ECO:0000256" key="8">
    <source>
        <dbReference type="ARBA" id="ARBA00036943"/>
    </source>
</evidence>
<dbReference type="GO" id="GO:0003723">
    <property type="term" value="F:RNA binding"/>
    <property type="evidence" value="ECO:0007669"/>
    <property type="project" value="InterPro"/>
</dbReference>
<dbReference type="Pfam" id="PF01416">
    <property type="entry name" value="PseudoU_synth_1"/>
    <property type="match status" value="1"/>
</dbReference>
<reference evidence="21" key="1">
    <citation type="journal article" date="2023" name="G3 (Bethesda)">
        <title>Whole genome assemblies of Zophobas morio and Tenebrio molitor.</title>
        <authorList>
            <person name="Kaur S."/>
            <person name="Stinson S.A."/>
            <person name="diCenzo G.C."/>
        </authorList>
    </citation>
    <scope>NUCLEOTIDE SEQUENCE</scope>
    <source>
        <strain evidence="21">QUZm001</strain>
    </source>
</reference>
<name>A0AA38IZY8_9CUCU</name>
<evidence type="ECO:0000313" key="21">
    <source>
        <dbReference type="EMBL" id="KAJ3666707.1"/>
    </source>
</evidence>
<dbReference type="NCBIfam" id="TIGR00071">
    <property type="entry name" value="hisT_truA"/>
    <property type="match status" value="1"/>
</dbReference>
<feature type="active site" description="Nucleophile" evidence="18">
    <location>
        <position position="141"/>
    </location>
</feature>
<evidence type="ECO:0000256" key="1">
    <source>
        <dbReference type="ARBA" id="ARBA00001166"/>
    </source>
</evidence>
<dbReference type="Gene3D" id="3.30.70.660">
    <property type="entry name" value="Pseudouridine synthase I, catalytic domain, C-terminal subdomain"/>
    <property type="match status" value="1"/>
</dbReference>
<evidence type="ECO:0000259" key="20">
    <source>
        <dbReference type="Pfam" id="PF01416"/>
    </source>
</evidence>
<accession>A0AA38IZY8</accession>
<organism evidence="21 22">
    <name type="scientific">Zophobas morio</name>
    <dbReference type="NCBI Taxonomy" id="2755281"/>
    <lineage>
        <taxon>Eukaryota</taxon>
        <taxon>Metazoa</taxon>
        <taxon>Ecdysozoa</taxon>
        <taxon>Arthropoda</taxon>
        <taxon>Hexapoda</taxon>
        <taxon>Insecta</taxon>
        <taxon>Pterygota</taxon>
        <taxon>Neoptera</taxon>
        <taxon>Endopterygota</taxon>
        <taxon>Coleoptera</taxon>
        <taxon>Polyphaga</taxon>
        <taxon>Cucujiformia</taxon>
        <taxon>Tenebrionidae</taxon>
        <taxon>Zophobas</taxon>
    </lineage>
</organism>
<comment type="catalytic activity">
    <reaction evidence="9">
        <text>uridine(38/39/40) in tRNA = pseudouridine(38/39/40) in tRNA</text>
        <dbReference type="Rhea" id="RHEA:22376"/>
        <dbReference type="Rhea" id="RHEA-COMP:10085"/>
        <dbReference type="Rhea" id="RHEA-COMP:10087"/>
        <dbReference type="ChEBI" id="CHEBI:65314"/>
        <dbReference type="ChEBI" id="CHEBI:65315"/>
        <dbReference type="EC" id="5.4.99.12"/>
    </reaction>
</comment>
<evidence type="ECO:0000256" key="5">
    <source>
        <dbReference type="ARBA" id="ARBA00022694"/>
    </source>
</evidence>
<feature type="domain" description="Pseudouridine synthase I TruA alpha/beta" evidence="20">
    <location>
        <begin position="230"/>
        <end position="335"/>
    </location>
</feature>
<dbReference type="GO" id="GO:0005634">
    <property type="term" value="C:nucleus"/>
    <property type="evidence" value="ECO:0007669"/>
    <property type="project" value="UniProtKB-SubCell"/>
</dbReference>
<dbReference type="InterPro" id="IPR001406">
    <property type="entry name" value="PsdUridine_synth_TruA"/>
</dbReference>
<comment type="catalytic activity">
    <reaction evidence="8">
        <text>a uridine in tRNA = a pseudouridine in tRNA</text>
        <dbReference type="Rhea" id="RHEA:54572"/>
        <dbReference type="Rhea" id="RHEA-COMP:13339"/>
        <dbReference type="Rhea" id="RHEA-COMP:13934"/>
        <dbReference type="ChEBI" id="CHEBI:65314"/>
        <dbReference type="ChEBI" id="CHEBI:65315"/>
    </reaction>
</comment>
<dbReference type="InterPro" id="IPR020103">
    <property type="entry name" value="PsdUridine_synth_cat_dom_sf"/>
</dbReference>
<feature type="binding site" evidence="19">
    <location>
        <position position="195"/>
    </location>
    <ligand>
        <name>substrate</name>
    </ligand>
</feature>
<evidence type="ECO:0000256" key="3">
    <source>
        <dbReference type="ARBA" id="ARBA00009375"/>
    </source>
</evidence>
<keyword evidence="7" id="KW-0539">Nucleus</keyword>
<comment type="subcellular location">
    <subcellularLocation>
        <location evidence="2">Nucleus</location>
    </subcellularLocation>
</comment>
<keyword evidence="22" id="KW-1185">Reference proteome</keyword>
<proteinExistence type="inferred from homology"/>
<evidence type="ECO:0000256" key="17">
    <source>
        <dbReference type="ARBA" id="ARBA00081344"/>
    </source>
</evidence>
<evidence type="ECO:0000256" key="4">
    <source>
        <dbReference type="ARBA" id="ARBA00022664"/>
    </source>
</evidence>
<dbReference type="InterPro" id="IPR020094">
    <property type="entry name" value="TruA/RsuA/RluB/E/F_N"/>
</dbReference>
<comment type="similarity">
    <text evidence="3">Belongs to the tRNA pseudouridine synthase TruA family.</text>
</comment>
<dbReference type="GO" id="GO:0160147">
    <property type="term" value="F:tRNA pseudouridine(38-40) synthase activity"/>
    <property type="evidence" value="ECO:0007669"/>
    <property type="project" value="UniProtKB-EC"/>
</dbReference>
<evidence type="ECO:0000256" key="12">
    <source>
        <dbReference type="ARBA" id="ARBA00066509"/>
    </source>
</evidence>
<dbReference type="FunFam" id="3.30.70.580:FF:000002">
    <property type="entry name" value="tRNA pseudouridine synthase"/>
    <property type="match status" value="1"/>
</dbReference>
<evidence type="ECO:0000256" key="10">
    <source>
        <dbReference type="ARBA" id="ARBA00053709"/>
    </source>
</evidence>
<dbReference type="InterPro" id="IPR041708">
    <property type="entry name" value="PUS1/PUS2-like"/>
</dbReference>
<comment type="catalytic activity">
    <reaction evidence="1">
        <text>a uridine in mRNA = a pseudouridine in mRNA</text>
        <dbReference type="Rhea" id="RHEA:56644"/>
        <dbReference type="Rhea" id="RHEA-COMP:14658"/>
        <dbReference type="Rhea" id="RHEA-COMP:14659"/>
        <dbReference type="ChEBI" id="CHEBI:65314"/>
        <dbReference type="ChEBI" id="CHEBI:65315"/>
    </reaction>
</comment>
<comment type="function">
    <text evidence="10">Pseudouridylate synthase that catalyzes pseudouridylation of tRNAs and mRNAs. Acts on positions 27/28 in the anticodon stem and also positions 34 and 36 in the anticodon of an intron containing tRNA. Also catalyzes pseudouridylation of mRNAs: mediates pseudouridylation of mRNAs with the consensus sequence 5'-UGUAG-3'. Acts as a regulator of pre-mRNA splicing by mediating pseudouridylation of pre-mRNAs at locations associated with alternatively spliced regions. Pseudouridylation of pre-mRNAs near splice sites directly regulates mRNA splicing and mRNA 3'-end processing. Involved in regulation of nuclear receptor activity through pseudouridylation of SRA1 mRNA.</text>
</comment>
<evidence type="ECO:0000256" key="13">
    <source>
        <dbReference type="ARBA" id="ARBA00068582"/>
    </source>
</evidence>
<dbReference type="PANTHER" id="PTHR11142:SF4">
    <property type="entry name" value="PSEUDOURIDYLATE SYNTHASE 1 HOMOLOG"/>
    <property type="match status" value="1"/>
</dbReference>
<evidence type="ECO:0000256" key="6">
    <source>
        <dbReference type="ARBA" id="ARBA00023235"/>
    </source>
</evidence>
<dbReference type="SUPFAM" id="SSF55120">
    <property type="entry name" value="Pseudouridine synthase"/>
    <property type="match status" value="1"/>
</dbReference>
<comment type="caution">
    <text evidence="21">The sequence shown here is derived from an EMBL/GenBank/DDBJ whole genome shotgun (WGS) entry which is preliminary data.</text>
</comment>
<evidence type="ECO:0000256" key="16">
    <source>
        <dbReference type="ARBA" id="ARBA00080849"/>
    </source>
</evidence>
<sequence length="414" mass="48096">MLQTIRKILPFYFSSSDLPHLPSKMSEIKIVRKPRYDGRVKKRQWEERRSDKGAGLDATKSKLVKKEETEITGEILEKIKRRKFALLLGYSGTNYYGMQRNPNTPTIEEEFFQSLYQNKYISEENFSQVQTMQFQRAARTDKGVSAARQVVSLKLPENIDIAKLNEKLPEVIRVFGIKRVTKGFNSKVQCDSRSYTYLLPTVSFIPKDQMMVQKGFRLQEDILNKINAILQKFVGTKNFHNFTSKKQASDPSAKRFMKSLVCDTPFVKDDVEFTLIKIRGQSFMLHQIRKMVGLVLAIVKGYTSEEILDVAFNMEKVNIPKAPGLGLVLDYVHYERYNNRYGDDGVHEKMTWDEAEDEVNAFREKYIFPTIISTEIEEESLVNWIVRRLSGHKYDDLEADDDKSDSEQKAEENR</sequence>
<dbReference type="EC" id="5.4.99.12" evidence="12"/>
<evidence type="ECO:0000256" key="9">
    <source>
        <dbReference type="ARBA" id="ARBA00052184"/>
    </source>
</evidence>
<dbReference type="PANTHER" id="PTHR11142">
    <property type="entry name" value="PSEUDOURIDYLATE SYNTHASE"/>
    <property type="match status" value="1"/>
</dbReference>
<dbReference type="FunFam" id="3.30.70.660:FF:000002">
    <property type="entry name" value="tRNA pseudouridine synthase"/>
    <property type="match status" value="1"/>
</dbReference>
<dbReference type="CDD" id="cd02568">
    <property type="entry name" value="PseudoU_synth_PUS1_PUS2"/>
    <property type="match status" value="1"/>
</dbReference>
<evidence type="ECO:0000256" key="11">
    <source>
        <dbReference type="ARBA" id="ARBA00064589"/>
    </source>
</evidence>